<evidence type="ECO:0000313" key="2">
    <source>
        <dbReference type="EMBL" id="OHB16529.1"/>
    </source>
</evidence>
<gene>
    <name evidence="2" type="ORF">A2431_04270</name>
</gene>
<name>A0A1G2V4F5_9BACT</name>
<keyword evidence="1" id="KW-0812">Transmembrane</keyword>
<keyword evidence="1" id="KW-0472">Membrane</keyword>
<dbReference type="EMBL" id="MHWW01000001">
    <property type="protein sequence ID" value="OHB16529.1"/>
    <property type="molecule type" value="Genomic_DNA"/>
</dbReference>
<dbReference type="AlphaFoldDB" id="A0A1G2V4F5"/>
<accession>A0A1G2V4F5</accession>
<sequence>MLHFKPEYAIIYSRRTQHMKGYAFGIIMVLVALLVGIFEMRGAKDKETITDFRAQINKVCEVGVQVWYDEQKDRPGFDPALAVSCITDANGNKKVMFVRHTLDGYTGKTVYYGGIVKPYKE</sequence>
<reference evidence="2 3" key="1">
    <citation type="journal article" date="2016" name="Nat. Commun.">
        <title>Thousands of microbial genomes shed light on interconnected biogeochemical processes in an aquifer system.</title>
        <authorList>
            <person name="Anantharaman K."/>
            <person name="Brown C.T."/>
            <person name="Hug L.A."/>
            <person name="Sharon I."/>
            <person name="Castelle C.J."/>
            <person name="Probst A.J."/>
            <person name="Thomas B.C."/>
            <person name="Singh A."/>
            <person name="Wilkins M.J."/>
            <person name="Karaoz U."/>
            <person name="Brodie E.L."/>
            <person name="Williams K.H."/>
            <person name="Hubbard S.S."/>
            <person name="Banfield J.F."/>
        </authorList>
    </citation>
    <scope>NUCLEOTIDE SEQUENCE [LARGE SCALE GENOMIC DNA]</scope>
</reference>
<protein>
    <submittedName>
        <fullName evidence="2">Uncharacterized protein</fullName>
    </submittedName>
</protein>
<keyword evidence="1" id="KW-1133">Transmembrane helix</keyword>
<feature type="transmembrane region" description="Helical" evidence="1">
    <location>
        <begin position="21"/>
        <end position="38"/>
    </location>
</feature>
<organism evidence="2 3">
    <name type="scientific">Candidatus Zambryskibacteria bacterium RIFOXYC1_FULL_39_10</name>
    <dbReference type="NCBI Taxonomy" id="1802779"/>
    <lineage>
        <taxon>Bacteria</taxon>
        <taxon>Candidatus Zambryskiibacteriota</taxon>
    </lineage>
</organism>
<evidence type="ECO:0000313" key="3">
    <source>
        <dbReference type="Proteomes" id="UP000177697"/>
    </source>
</evidence>
<dbReference type="Proteomes" id="UP000177697">
    <property type="component" value="Unassembled WGS sequence"/>
</dbReference>
<comment type="caution">
    <text evidence="2">The sequence shown here is derived from an EMBL/GenBank/DDBJ whole genome shotgun (WGS) entry which is preliminary data.</text>
</comment>
<proteinExistence type="predicted"/>
<evidence type="ECO:0000256" key="1">
    <source>
        <dbReference type="SAM" id="Phobius"/>
    </source>
</evidence>